<dbReference type="Proteomes" id="UP001229486">
    <property type="component" value="Unassembled WGS sequence"/>
</dbReference>
<dbReference type="RefSeq" id="WP_392396229.1">
    <property type="nucleotide sequence ID" value="NZ_JAURTK010000026.1"/>
</dbReference>
<accession>A0AB73INT6</accession>
<dbReference type="AlphaFoldDB" id="A0AB73INT6"/>
<dbReference type="EMBL" id="JAURTK010000026">
    <property type="protein sequence ID" value="MDP9651675.1"/>
    <property type="molecule type" value="Genomic_DNA"/>
</dbReference>
<name>A0AB73INT6_9BURK</name>
<protein>
    <submittedName>
        <fullName evidence="1">Uncharacterized protein</fullName>
    </submittedName>
</protein>
<comment type="caution">
    <text evidence="1">The sequence shown here is derived from an EMBL/GenBank/DDBJ whole genome shotgun (WGS) entry which is preliminary data.</text>
</comment>
<sequence length="182" mass="19195">MSDELIKRLRERAPNAETGDDSCLMELASDALEAAKARIAELEAATKDAVPMAHICDSGLAILRQHSASASDVSVWSKEHAENGDTALYTHALSKDAIRREAQVGATDDEVADAFNSGFAAGEAKADRLLTEARNAALEEAAKVCDRNSERLLGGVTTAACSALQVTADAIRALSQKVGDQQ</sequence>
<reference evidence="1" key="1">
    <citation type="submission" date="2023-07" db="EMBL/GenBank/DDBJ databases">
        <title>Sorghum-associated microbial communities from plants grown in Nebraska, USA.</title>
        <authorList>
            <person name="Schachtman D."/>
        </authorList>
    </citation>
    <scope>NUCLEOTIDE SEQUENCE</scope>
    <source>
        <strain evidence="1">DS1061</strain>
    </source>
</reference>
<gene>
    <name evidence="1" type="ORF">J2793_007150</name>
</gene>
<evidence type="ECO:0000313" key="2">
    <source>
        <dbReference type="Proteomes" id="UP001229486"/>
    </source>
</evidence>
<organism evidence="1 2">
    <name type="scientific">Paraburkholderia caledonica</name>
    <dbReference type="NCBI Taxonomy" id="134536"/>
    <lineage>
        <taxon>Bacteria</taxon>
        <taxon>Pseudomonadati</taxon>
        <taxon>Pseudomonadota</taxon>
        <taxon>Betaproteobacteria</taxon>
        <taxon>Burkholderiales</taxon>
        <taxon>Burkholderiaceae</taxon>
        <taxon>Paraburkholderia</taxon>
    </lineage>
</organism>
<proteinExistence type="predicted"/>
<evidence type="ECO:0000313" key="1">
    <source>
        <dbReference type="EMBL" id="MDP9651675.1"/>
    </source>
</evidence>